<keyword evidence="4" id="KW-1185">Reference proteome</keyword>
<dbReference type="InterPro" id="IPR042178">
    <property type="entry name" value="Serpin_sf_1"/>
</dbReference>
<dbReference type="PANTHER" id="PTHR11461">
    <property type="entry name" value="SERINE PROTEASE INHIBITOR, SERPIN"/>
    <property type="match status" value="1"/>
</dbReference>
<evidence type="ECO:0000256" key="1">
    <source>
        <dbReference type="RuleBase" id="RU000411"/>
    </source>
</evidence>
<accession>A0ABW8CHU9</accession>
<comment type="similarity">
    <text evidence="1">Belongs to the serpin family.</text>
</comment>
<dbReference type="SMART" id="SM00093">
    <property type="entry name" value="SERPIN"/>
    <property type="match status" value="1"/>
</dbReference>
<comment type="caution">
    <text evidence="3">The sequence shown here is derived from an EMBL/GenBank/DDBJ whole genome shotgun (WGS) entry which is preliminary data.</text>
</comment>
<dbReference type="RefSeq" id="WP_399656056.1">
    <property type="nucleotide sequence ID" value="NZ_JBITYG010000012.1"/>
</dbReference>
<dbReference type="InterPro" id="IPR036186">
    <property type="entry name" value="Serpin_sf"/>
</dbReference>
<dbReference type="InterPro" id="IPR000215">
    <property type="entry name" value="Serpin_fam"/>
</dbReference>
<dbReference type="InterPro" id="IPR023796">
    <property type="entry name" value="Serpin_dom"/>
</dbReference>
<dbReference type="EMBL" id="JBITYG010000012">
    <property type="protein sequence ID" value="MFI9105362.1"/>
    <property type="molecule type" value="Genomic_DNA"/>
</dbReference>
<name>A0ABW8CHU9_9ACTN</name>
<dbReference type="SUPFAM" id="SSF56574">
    <property type="entry name" value="Serpins"/>
    <property type="match status" value="2"/>
</dbReference>
<reference evidence="3 4" key="1">
    <citation type="submission" date="2024-10" db="EMBL/GenBank/DDBJ databases">
        <title>The Natural Products Discovery Center: Release of the First 8490 Sequenced Strains for Exploring Actinobacteria Biosynthetic Diversity.</title>
        <authorList>
            <person name="Kalkreuter E."/>
            <person name="Kautsar S.A."/>
            <person name="Yang D."/>
            <person name="Bader C.D."/>
            <person name="Teijaro C.N."/>
            <person name="Fluegel L."/>
            <person name="Davis C.M."/>
            <person name="Simpson J.R."/>
            <person name="Lauterbach L."/>
            <person name="Steele A.D."/>
            <person name="Gui C."/>
            <person name="Meng S."/>
            <person name="Li G."/>
            <person name="Viehrig K."/>
            <person name="Ye F."/>
            <person name="Su P."/>
            <person name="Kiefer A.F."/>
            <person name="Nichols A."/>
            <person name="Cepeda A.J."/>
            <person name="Yan W."/>
            <person name="Fan B."/>
            <person name="Jiang Y."/>
            <person name="Adhikari A."/>
            <person name="Zheng C.-J."/>
            <person name="Schuster L."/>
            <person name="Cowan T.M."/>
            <person name="Smanski M.J."/>
            <person name="Chevrette M.G."/>
            <person name="De Carvalho L.P.S."/>
            <person name="Shen B."/>
        </authorList>
    </citation>
    <scope>NUCLEOTIDE SEQUENCE [LARGE SCALE GENOMIC DNA]</scope>
    <source>
        <strain evidence="3 4">NPDC053399</strain>
    </source>
</reference>
<proteinExistence type="inferred from homology"/>
<feature type="domain" description="Serpin" evidence="2">
    <location>
        <begin position="19"/>
        <end position="386"/>
    </location>
</feature>
<protein>
    <submittedName>
        <fullName evidence="3">Serpin family protein</fullName>
    </submittedName>
</protein>
<evidence type="ECO:0000313" key="4">
    <source>
        <dbReference type="Proteomes" id="UP001614394"/>
    </source>
</evidence>
<evidence type="ECO:0000259" key="2">
    <source>
        <dbReference type="SMART" id="SM00093"/>
    </source>
</evidence>
<evidence type="ECO:0000313" key="3">
    <source>
        <dbReference type="EMBL" id="MFI9105362.1"/>
    </source>
</evidence>
<gene>
    <name evidence="3" type="ORF">ACIGXA_33110</name>
</gene>
<dbReference type="Gene3D" id="3.30.497.10">
    <property type="entry name" value="Antithrombin, subunit I, domain 2"/>
    <property type="match status" value="2"/>
</dbReference>
<sequence length="400" mass="41330">MDTATVRAVNALTARWAGVAVTPGNGTAFSALGVWPLLAFLGGAADGPARAELERALGVPADQAVEHGRALLEALGAADGIDTALGVWTRREVPLRDEWVERLPLGVAGRLTGDAAVDRKELDAWAARNTHGLIGEMPVELKASTLMVLASALCVQTQWQQPFTPSTLQPKRGPWAERKVAGLSRSGSDLALLGVAATPAGALTVLDVQGANGIDVRLLLGEETAAAGDVLRAGTEVLAGAYEVVPGGRLAEGLPGPGIAIQKITSFSSDPQLYTTTAAFTVSDDHDLLQRAELFGLDAARDTGRGHFPGVSEVPLAVAGARQSITASFSAEGFVAAAVTAFAMAAGGVPQKKAKFVAVTFDRPFGFLAVHRATGLVLTAGWVTDPHDAVVDERWGGGGW</sequence>
<organism evidence="3 4">
    <name type="scientific">Streptomyces fildesensis</name>
    <dbReference type="NCBI Taxonomy" id="375757"/>
    <lineage>
        <taxon>Bacteria</taxon>
        <taxon>Bacillati</taxon>
        <taxon>Actinomycetota</taxon>
        <taxon>Actinomycetes</taxon>
        <taxon>Kitasatosporales</taxon>
        <taxon>Streptomycetaceae</taxon>
        <taxon>Streptomyces</taxon>
    </lineage>
</organism>
<dbReference type="PANTHER" id="PTHR11461:SF211">
    <property type="entry name" value="GH10112P-RELATED"/>
    <property type="match status" value="1"/>
</dbReference>
<dbReference type="Proteomes" id="UP001614394">
    <property type="component" value="Unassembled WGS sequence"/>
</dbReference>
<dbReference type="Pfam" id="PF00079">
    <property type="entry name" value="Serpin"/>
    <property type="match status" value="2"/>
</dbReference>